<gene>
    <name evidence="2" type="ORF">TDIB3V08_LOCUS10360</name>
</gene>
<protein>
    <submittedName>
        <fullName evidence="2">Uncharacterized protein</fullName>
    </submittedName>
</protein>
<accession>A0A7R8ZDY8</accession>
<dbReference type="EMBL" id="OA571821">
    <property type="protein sequence ID" value="CAD7204199.1"/>
    <property type="molecule type" value="Genomic_DNA"/>
</dbReference>
<feature type="region of interest" description="Disordered" evidence="1">
    <location>
        <begin position="108"/>
        <end position="196"/>
    </location>
</feature>
<sequence>MASPTDMNVNSDDGIIRRKVPLKTDDVDFNKAPALPSGHFPYSLLLLLCSLVRGSESVVVPNADSEKPSINTVALLQEIHHALNESSSNKQLTLDKFREKIQKTVNSDYSPEDYQKTVNFDYSPEDYQKTVNSDYSPEDYQKTVNSDYSPEDYQKTVNSDYSPEDYQKTVNSDYSPEDYQKTVNLDYPPEDYQKRQ</sequence>
<reference evidence="2" key="1">
    <citation type="submission" date="2020-11" db="EMBL/GenBank/DDBJ databases">
        <authorList>
            <person name="Tran Van P."/>
        </authorList>
    </citation>
    <scope>NUCLEOTIDE SEQUENCE</scope>
</reference>
<evidence type="ECO:0000313" key="2">
    <source>
        <dbReference type="EMBL" id="CAD7204199.1"/>
    </source>
</evidence>
<organism evidence="2">
    <name type="scientific">Timema douglasi</name>
    <name type="common">Walking stick</name>
    <dbReference type="NCBI Taxonomy" id="61478"/>
    <lineage>
        <taxon>Eukaryota</taxon>
        <taxon>Metazoa</taxon>
        <taxon>Ecdysozoa</taxon>
        <taxon>Arthropoda</taxon>
        <taxon>Hexapoda</taxon>
        <taxon>Insecta</taxon>
        <taxon>Pterygota</taxon>
        <taxon>Neoptera</taxon>
        <taxon>Polyneoptera</taxon>
        <taxon>Phasmatodea</taxon>
        <taxon>Timematodea</taxon>
        <taxon>Timematoidea</taxon>
        <taxon>Timematidae</taxon>
        <taxon>Timema</taxon>
    </lineage>
</organism>
<evidence type="ECO:0000256" key="1">
    <source>
        <dbReference type="SAM" id="MobiDB-lite"/>
    </source>
</evidence>
<proteinExistence type="predicted"/>
<name>A0A7R8ZDY8_TIMDO</name>
<dbReference type="AlphaFoldDB" id="A0A7R8ZDY8"/>